<dbReference type="PANTHER" id="PTHR45453:SF1">
    <property type="entry name" value="PHOSPHATE REGULON SENSOR PROTEIN PHOR"/>
    <property type="match status" value="1"/>
</dbReference>
<evidence type="ECO:0000256" key="5">
    <source>
        <dbReference type="ARBA" id="ARBA00022679"/>
    </source>
</evidence>
<dbReference type="InterPro" id="IPR036890">
    <property type="entry name" value="HATPase_C_sf"/>
</dbReference>
<keyword evidence="8" id="KW-0812">Transmembrane</keyword>
<evidence type="ECO:0000313" key="11">
    <source>
        <dbReference type="Proteomes" id="UP000539052"/>
    </source>
</evidence>
<dbReference type="PRINTS" id="PR00344">
    <property type="entry name" value="BCTRLSENSOR"/>
</dbReference>
<name>A0ABX1VS55_9FIRM</name>
<dbReference type="InterPro" id="IPR005467">
    <property type="entry name" value="His_kinase_dom"/>
</dbReference>
<feature type="transmembrane region" description="Helical" evidence="8">
    <location>
        <begin position="20"/>
        <end position="45"/>
    </location>
</feature>
<evidence type="ECO:0000259" key="9">
    <source>
        <dbReference type="PROSITE" id="PS50109"/>
    </source>
</evidence>
<keyword evidence="4" id="KW-0597">Phosphoprotein</keyword>
<dbReference type="Gene3D" id="3.30.565.10">
    <property type="entry name" value="Histidine kinase-like ATPase, C-terminal domain"/>
    <property type="match status" value="1"/>
</dbReference>
<dbReference type="EC" id="2.7.13.3" evidence="3"/>
<evidence type="ECO:0000256" key="4">
    <source>
        <dbReference type="ARBA" id="ARBA00022553"/>
    </source>
</evidence>
<dbReference type="InterPro" id="IPR036097">
    <property type="entry name" value="HisK_dim/P_sf"/>
</dbReference>
<dbReference type="InterPro" id="IPR003661">
    <property type="entry name" value="HisK_dim/P_dom"/>
</dbReference>
<dbReference type="Gene3D" id="1.10.287.130">
    <property type="match status" value="1"/>
</dbReference>
<dbReference type="SUPFAM" id="SSF47384">
    <property type="entry name" value="Homodimeric domain of signal transducing histidine kinase"/>
    <property type="match status" value="1"/>
</dbReference>
<reference evidence="10 11" key="1">
    <citation type="submission" date="2020-03" db="EMBL/GenBank/DDBJ databases">
        <title>Genome Sequence of industrial isolate, B5A.</title>
        <authorList>
            <person name="Sharma S."/>
            <person name="Patil P.B."/>
            <person name="Korpole S."/>
        </authorList>
    </citation>
    <scope>NUCLEOTIDE SEQUENCE [LARGE SCALE GENOMIC DNA]</scope>
    <source>
        <strain evidence="10 11">PI-S10-B5A</strain>
    </source>
</reference>
<dbReference type="Proteomes" id="UP000539052">
    <property type="component" value="Unassembled WGS sequence"/>
</dbReference>
<evidence type="ECO:0000256" key="6">
    <source>
        <dbReference type="ARBA" id="ARBA00022777"/>
    </source>
</evidence>
<accession>A0ABX1VS55</accession>
<comment type="catalytic activity">
    <reaction evidence="1">
        <text>ATP + protein L-histidine = ADP + protein N-phospho-L-histidine.</text>
        <dbReference type="EC" id="2.7.13.3"/>
    </reaction>
</comment>
<evidence type="ECO:0000256" key="2">
    <source>
        <dbReference type="ARBA" id="ARBA00004370"/>
    </source>
</evidence>
<proteinExistence type="predicted"/>
<comment type="caution">
    <text evidence="10">The sequence shown here is derived from an EMBL/GenBank/DDBJ whole genome shotgun (WGS) entry which is preliminary data.</text>
</comment>
<sequence length="362" mass="41615">MRSNKRRSKLSRGLLLQYFLTVAGYIVFLVLSVFIASWFCSLFNWDGNNLVYRALRLIRYHIKSFVGILTLIGWILITYYFISKPLRYLDEIVSAAEQLASPAIEPIVLPDAMAITQHELNLVREKALRDARAAKDAEQRKNDLVVYLAHDLKTPLTSVIGYLTLLREEGQISEELREKYLSIALDKAERLEDLINEFFEITRFNLTNISLQYSRVNMTRLLEQLTFEFKPMMTNKNLKCKLIAATDIMVKCDANKIQRVLDNLLRNAVFYSFDHTDIEISVVQNDTETIIKFVNHGETISKEKLERIFEQFYRLDTSRGSNSGGAGLGLAIAKEIVEFHHGTITAKSKDEMIEFEVKLPAS</sequence>
<organism evidence="10 11">
    <name type="scientific">Lacrimispora defluvii</name>
    <dbReference type="NCBI Taxonomy" id="2719233"/>
    <lineage>
        <taxon>Bacteria</taxon>
        <taxon>Bacillati</taxon>
        <taxon>Bacillota</taxon>
        <taxon>Clostridia</taxon>
        <taxon>Lachnospirales</taxon>
        <taxon>Lachnospiraceae</taxon>
        <taxon>Lacrimispora</taxon>
    </lineage>
</organism>
<dbReference type="NCBIfam" id="NF033091">
    <property type="entry name" value="HK_VanS_ACDEFG"/>
    <property type="match status" value="1"/>
</dbReference>
<feature type="domain" description="Histidine kinase" evidence="9">
    <location>
        <begin position="147"/>
        <end position="362"/>
    </location>
</feature>
<evidence type="ECO:0000256" key="3">
    <source>
        <dbReference type="ARBA" id="ARBA00012438"/>
    </source>
</evidence>
<feature type="transmembrane region" description="Helical" evidence="8">
    <location>
        <begin position="65"/>
        <end position="82"/>
    </location>
</feature>
<protein>
    <recommendedName>
        <fullName evidence="3">histidine kinase</fullName>
        <ecNumber evidence="3">2.7.13.3</ecNumber>
    </recommendedName>
</protein>
<dbReference type="InterPro" id="IPR003594">
    <property type="entry name" value="HATPase_dom"/>
</dbReference>
<keyword evidence="5" id="KW-0808">Transferase</keyword>
<dbReference type="SMART" id="SM00387">
    <property type="entry name" value="HATPase_c"/>
    <property type="match status" value="1"/>
</dbReference>
<keyword evidence="11" id="KW-1185">Reference proteome</keyword>
<dbReference type="GO" id="GO:0016301">
    <property type="term" value="F:kinase activity"/>
    <property type="evidence" value="ECO:0007669"/>
    <property type="project" value="UniProtKB-KW"/>
</dbReference>
<dbReference type="SUPFAM" id="SSF55874">
    <property type="entry name" value="ATPase domain of HSP90 chaperone/DNA topoisomerase II/histidine kinase"/>
    <property type="match status" value="1"/>
</dbReference>
<dbReference type="EMBL" id="JAAOXG010000027">
    <property type="protein sequence ID" value="NNJ30939.1"/>
    <property type="molecule type" value="Genomic_DNA"/>
</dbReference>
<evidence type="ECO:0000256" key="7">
    <source>
        <dbReference type="ARBA" id="ARBA00023012"/>
    </source>
</evidence>
<keyword evidence="8" id="KW-1133">Transmembrane helix</keyword>
<dbReference type="InterPro" id="IPR004358">
    <property type="entry name" value="Sig_transdc_His_kin-like_C"/>
</dbReference>
<dbReference type="InterPro" id="IPR050351">
    <property type="entry name" value="BphY/WalK/GraS-like"/>
</dbReference>
<dbReference type="SMART" id="SM00388">
    <property type="entry name" value="HisKA"/>
    <property type="match status" value="1"/>
</dbReference>
<evidence type="ECO:0000256" key="8">
    <source>
        <dbReference type="SAM" id="Phobius"/>
    </source>
</evidence>
<dbReference type="CDD" id="cd00082">
    <property type="entry name" value="HisKA"/>
    <property type="match status" value="1"/>
</dbReference>
<dbReference type="PROSITE" id="PS50109">
    <property type="entry name" value="HIS_KIN"/>
    <property type="match status" value="1"/>
</dbReference>
<keyword evidence="6 10" id="KW-0418">Kinase</keyword>
<gene>
    <name evidence="10" type="ORF">G9470_14200</name>
</gene>
<dbReference type="Pfam" id="PF00512">
    <property type="entry name" value="HisKA"/>
    <property type="match status" value="1"/>
</dbReference>
<dbReference type="PANTHER" id="PTHR45453">
    <property type="entry name" value="PHOSPHATE REGULON SENSOR PROTEIN PHOR"/>
    <property type="match status" value="1"/>
</dbReference>
<comment type="subcellular location">
    <subcellularLocation>
        <location evidence="2">Membrane</location>
    </subcellularLocation>
</comment>
<dbReference type="Pfam" id="PF02518">
    <property type="entry name" value="HATPase_c"/>
    <property type="match status" value="1"/>
</dbReference>
<keyword evidence="8" id="KW-0472">Membrane</keyword>
<evidence type="ECO:0000256" key="1">
    <source>
        <dbReference type="ARBA" id="ARBA00000085"/>
    </source>
</evidence>
<dbReference type="InterPro" id="IPR058212">
    <property type="entry name" value="VanS-like"/>
</dbReference>
<evidence type="ECO:0000313" key="10">
    <source>
        <dbReference type="EMBL" id="NNJ30939.1"/>
    </source>
</evidence>
<keyword evidence="7" id="KW-0902">Two-component regulatory system</keyword>